<reference evidence="3 4" key="1">
    <citation type="submission" date="2024-05" db="EMBL/GenBank/DDBJ databases">
        <title>Genetic variation in Jamaican populations of the coffee berry borer (Hypothenemus hampei).</title>
        <authorList>
            <person name="Errbii M."/>
            <person name="Myrie A."/>
        </authorList>
    </citation>
    <scope>NUCLEOTIDE SEQUENCE [LARGE SCALE GENOMIC DNA]</scope>
    <source>
        <strain evidence="3">JA-Hopewell-2020-01-JO</strain>
        <tissue evidence="3">Whole body</tissue>
    </source>
</reference>
<evidence type="ECO:0000256" key="1">
    <source>
        <dbReference type="SAM" id="MobiDB-lite"/>
    </source>
</evidence>
<gene>
    <name evidence="3" type="ORF">ABEB36_007787</name>
</gene>
<evidence type="ECO:0000313" key="4">
    <source>
        <dbReference type="Proteomes" id="UP001566132"/>
    </source>
</evidence>
<protein>
    <submittedName>
        <fullName evidence="3">Uncharacterized protein</fullName>
    </submittedName>
</protein>
<dbReference type="Proteomes" id="UP001566132">
    <property type="component" value="Unassembled WGS sequence"/>
</dbReference>
<dbReference type="EMBL" id="JBDJPC010000005">
    <property type="protein sequence ID" value="KAL1502674.1"/>
    <property type="molecule type" value="Genomic_DNA"/>
</dbReference>
<keyword evidence="4" id="KW-1185">Reference proteome</keyword>
<sequence length="113" mass="13000">MNKAIFGTILIVLVILGVQHHQVLARPNINIRTKRLSDSVFSHIQTQAGLRKVGVAITMPVASGRDLDKIGRKRRSQSRLLETLFNQSDEDRDDPRDKRGRRNSYEELLFDYK</sequence>
<feature type="region of interest" description="Disordered" evidence="1">
    <location>
        <begin position="81"/>
        <end position="104"/>
    </location>
</feature>
<keyword evidence="2" id="KW-0732">Signal</keyword>
<accession>A0ABD1EV54</accession>
<evidence type="ECO:0000313" key="3">
    <source>
        <dbReference type="EMBL" id="KAL1502674.1"/>
    </source>
</evidence>
<dbReference type="AlphaFoldDB" id="A0ABD1EV54"/>
<feature type="signal peptide" evidence="2">
    <location>
        <begin position="1"/>
        <end position="25"/>
    </location>
</feature>
<feature type="chain" id="PRO_5044748351" evidence="2">
    <location>
        <begin position="26"/>
        <end position="113"/>
    </location>
</feature>
<organism evidence="3 4">
    <name type="scientific">Hypothenemus hampei</name>
    <name type="common">Coffee berry borer</name>
    <dbReference type="NCBI Taxonomy" id="57062"/>
    <lineage>
        <taxon>Eukaryota</taxon>
        <taxon>Metazoa</taxon>
        <taxon>Ecdysozoa</taxon>
        <taxon>Arthropoda</taxon>
        <taxon>Hexapoda</taxon>
        <taxon>Insecta</taxon>
        <taxon>Pterygota</taxon>
        <taxon>Neoptera</taxon>
        <taxon>Endopterygota</taxon>
        <taxon>Coleoptera</taxon>
        <taxon>Polyphaga</taxon>
        <taxon>Cucujiformia</taxon>
        <taxon>Curculionidae</taxon>
        <taxon>Scolytinae</taxon>
        <taxon>Hypothenemus</taxon>
    </lineage>
</organism>
<proteinExistence type="predicted"/>
<comment type="caution">
    <text evidence="3">The sequence shown here is derived from an EMBL/GenBank/DDBJ whole genome shotgun (WGS) entry which is preliminary data.</text>
</comment>
<evidence type="ECO:0000256" key="2">
    <source>
        <dbReference type="SAM" id="SignalP"/>
    </source>
</evidence>
<name>A0ABD1EV54_HYPHA</name>